<feature type="compositionally biased region" description="Gly residues" evidence="1">
    <location>
        <begin position="803"/>
        <end position="817"/>
    </location>
</feature>
<feature type="region of interest" description="Disordered" evidence="1">
    <location>
        <begin position="486"/>
        <end position="527"/>
    </location>
</feature>
<feature type="compositionally biased region" description="Low complexity" evidence="1">
    <location>
        <begin position="386"/>
        <end position="407"/>
    </location>
</feature>
<evidence type="ECO:0000313" key="3">
    <source>
        <dbReference type="Proteomes" id="UP000612055"/>
    </source>
</evidence>
<accession>A0A835Y6M3</accession>
<feature type="compositionally biased region" description="Low complexity" evidence="1">
    <location>
        <begin position="771"/>
        <end position="783"/>
    </location>
</feature>
<evidence type="ECO:0000313" key="2">
    <source>
        <dbReference type="EMBL" id="KAG2496109.1"/>
    </source>
</evidence>
<gene>
    <name evidence="2" type="ORF">HYH03_005712</name>
</gene>
<sequence length="817" mass="82185">MPKPRFRPEPAGGGFRLRIKLVDHDPPVTITPPHVECAGQQLSGDVWPAWTRQALLVVTEYCAALALFVEWTITQAPEVASLLGPHVGVIAAAVQSFIRGEQMALPADGYARAAYDVWAAFTHRYFNGVEVPWSAEPRAPPKPEELADKAAWWLARLVGSGGWQLGGRVHTANSSWVASMRQRLGLTPDLTAAGWAAANPRCAAPDWCLSDSPETDFLPMFPFRFTNGNDNRCELPEHKERKSRFFPGGCAVPPDSTRYRNCALELLACSDALCAFKAAASSLRPEAKAAAAKVFYDEVLTVAEGGPLSDAPYLPHLTACVLGWEAALPLAARWAATAQQLAKAAGVGECVGPLPGDALSLGPPQPMPYGAPAGAGVMAPGAAAPGLGPAQPMPHGAPAEAGAGAPGAAPPGLVPPLPLPYGAPAGTGVMTPDAGPPGLGPAPHMLGESPALAGMAAAAGWALPAGAAPPLPLRGLELQWAGQGALEAQGPPPLPQGAQQQGAAIQAEVAPSPHGGSAEGSQPDTSLGRLYDAMCSWDPDMRLGPLPSRDFEDSLVRILREEPSGSAGVMGPRGLAFGAVLGPGVGDGGGGLQGGSQDASMHDASTGLALLSLSADTGPRLQPGSSSPGTSTAAAAGTSNGARSSAAGTAAAAAGAATDGGVAAFALQVAELARMGLALERGRPGLLTQAHPRLWAVTTAARDAAAEPLAALAAGGEPAPAGPAQAVPSPSGQQPACIVLPPPPRTSGGAHDAHGDWPGPELRPRGGDAGEGAPVPEAAASAGRRGVWGCVAVTKPEPPAGAEGPGARPGGVRRGGS</sequence>
<feature type="region of interest" description="Disordered" evidence="1">
    <location>
        <begin position="615"/>
        <end position="643"/>
    </location>
</feature>
<dbReference type="Proteomes" id="UP000612055">
    <property type="component" value="Unassembled WGS sequence"/>
</dbReference>
<feature type="region of interest" description="Disordered" evidence="1">
    <location>
        <begin position="386"/>
        <end position="409"/>
    </location>
</feature>
<proteinExistence type="predicted"/>
<keyword evidence="3" id="KW-1185">Reference proteome</keyword>
<name>A0A835Y6M3_9CHLO</name>
<organism evidence="2 3">
    <name type="scientific">Edaphochlamys debaryana</name>
    <dbReference type="NCBI Taxonomy" id="47281"/>
    <lineage>
        <taxon>Eukaryota</taxon>
        <taxon>Viridiplantae</taxon>
        <taxon>Chlorophyta</taxon>
        <taxon>core chlorophytes</taxon>
        <taxon>Chlorophyceae</taxon>
        <taxon>CS clade</taxon>
        <taxon>Chlamydomonadales</taxon>
        <taxon>Chlamydomonadales incertae sedis</taxon>
        <taxon>Edaphochlamys</taxon>
    </lineage>
</organism>
<comment type="caution">
    <text evidence="2">The sequence shown here is derived from an EMBL/GenBank/DDBJ whole genome shotgun (WGS) entry which is preliminary data.</text>
</comment>
<feature type="compositionally biased region" description="Low complexity" evidence="1">
    <location>
        <begin position="496"/>
        <end position="508"/>
    </location>
</feature>
<evidence type="ECO:0000256" key="1">
    <source>
        <dbReference type="SAM" id="MobiDB-lite"/>
    </source>
</evidence>
<reference evidence="2" key="1">
    <citation type="journal article" date="2020" name="bioRxiv">
        <title>Comparative genomics of Chlamydomonas.</title>
        <authorList>
            <person name="Craig R.J."/>
            <person name="Hasan A.R."/>
            <person name="Ness R.W."/>
            <person name="Keightley P.D."/>
        </authorList>
    </citation>
    <scope>NUCLEOTIDE SEQUENCE</scope>
    <source>
        <strain evidence="2">CCAP 11/70</strain>
    </source>
</reference>
<protein>
    <submittedName>
        <fullName evidence="2">Uncharacterized protein</fullName>
    </submittedName>
</protein>
<dbReference type="AlphaFoldDB" id="A0A835Y6M3"/>
<dbReference type="EMBL" id="JAEHOE010000020">
    <property type="protein sequence ID" value="KAG2496109.1"/>
    <property type="molecule type" value="Genomic_DNA"/>
</dbReference>
<feature type="region of interest" description="Disordered" evidence="1">
    <location>
        <begin position="714"/>
        <end position="817"/>
    </location>
</feature>
<feature type="compositionally biased region" description="Low complexity" evidence="1">
    <location>
        <begin position="714"/>
        <end position="732"/>
    </location>
</feature>